<gene>
    <name evidence="1" type="ORF">OEA66_09950</name>
</gene>
<accession>A0ABT3Y3G5</accession>
<dbReference type="RefSeq" id="WP_267281225.1">
    <property type="nucleotide sequence ID" value="NZ_JAOVZV010000008.1"/>
</dbReference>
<sequence>MEFIKQHISHYLYSFLNEKPSKLDGIVSLMQNDLRAEFTDVIHYLNNVLDETFSSNNDGVTPLHIHFEDEFSECQKLVIAEFLSIKSFKNYQNKIIQNGGVNNELYELLFSLKTKNSKCPDGASAQKKNKIWKEWIQEINNNKSLVDFYKGFDQNSFIKPKLLLNTQTSFCHLLNQLFRFRPFAIAITSKYQSINLLNATQTLNEIDTISNEIINELDSIVLFDCERKSLMSSFSFEEINKWNSDYETRFTKYLIITFGKEYQSINNTKNKIELVKDKFKLPTNSSYTINKSEIDFVLKRKEKSSISIEFVGFESSSFWDTFLLETSIRELYELRSIKLMNIYSICYTDVIKRYIIEDLFSKEESSELISSSTKMAILELRDEDIETLKEALSITLDLIINSQCKLKIIKNLSNTETIIFDEAILRNVKLLSMITTCLGLTKSINLKTWSDLLNLDSNCFIIISYRDQGKYPNLLEIEFDSKKIVSIILPNFLFGHHYKWAKYYLLKEYYKLLTHPIRENHFEWNKLQNTIQTLKPEKKLNIDWNLESEYSNSEQRDSFKIKLKNQRAKTFNNSNLFIVSDDKNITRKVVKIDFLISLENDDSKVYVQSLDEIQDDINIYEKIIDKKQQEEELEVIRKQFNLGDETAGRLWKVLLKNLAKKLGEDALYFELKKHFETKGLKIVSQFHFKNSWINPQSESIAPLSKRTFIELCEYLKIPKIYFVIIQRIRNASKQSSRQSTRQMIQLLKDLCNDGCFDNDKNAREIITNRLGFYKSNHPLEELGIDENYLADNLVTLTELIQPELKLLELETIEKLSNE</sequence>
<name>A0ABT3Y3G5_9FLAO</name>
<protein>
    <submittedName>
        <fullName evidence="1">Uncharacterized protein</fullName>
    </submittedName>
</protein>
<dbReference type="EMBL" id="JAOVZV010000008">
    <property type="protein sequence ID" value="MCX8532676.1"/>
    <property type="molecule type" value="Genomic_DNA"/>
</dbReference>
<organism evidence="1 2">
    <name type="scientific">Chryseobacterium luquanense</name>
    <dbReference type="NCBI Taxonomy" id="2983766"/>
    <lineage>
        <taxon>Bacteria</taxon>
        <taxon>Pseudomonadati</taxon>
        <taxon>Bacteroidota</taxon>
        <taxon>Flavobacteriia</taxon>
        <taxon>Flavobacteriales</taxon>
        <taxon>Weeksellaceae</taxon>
        <taxon>Chryseobacterium group</taxon>
        <taxon>Chryseobacterium</taxon>
    </lineage>
</organism>
<evidence type="ECO:0000313" key="2">
    <source>
        <dbReference type="Proteomes" id="UP001070176"/>
    </source>
</evidence>
<keyword evidence="2" id="KW-1185">Reference proteome</keyword>
<reference evidence="1" key="1">
    <citation type="submission" date="2022-10" db="EMBL/GenBank/DDBJ databases">
        <title>Chryseobacterium sp. nov., a novel bacterial species.</title>
        <authorList>
            <person name="Cao Y."/>
        </authorList>
    </citation>
    <scope>NUCLEOTIDE SEQUENCE</scope>
    <source>
        <strain evidence="1">KC 927</strain>
    </source>
</reference>
<dbReference type="Proteomes" id="UP001070176">
    <property type="component" value="Unassembled WGS sequence"/>
</dbReference>
<evidence type="ECO:0000313" key="1">
    <source>
        <dbReference type="EMBL" id="MCX8532676.1"/>
    </source>
</evidence>
<proteinExistence type="predicted"/>
<comment type="caution">
    <text evidence="1">The sequence shown here is derived from an EMBL/GenBank/DDBJ whole genome shotgun (WGS) entry which is preliminary data.</text>
</comment>